<dbReference type="EMBL" id="BJYZ01000008">
    <property type="protein sequence ID" value="GEO37991.1"/>
    <property type="molecule type" value="Genomic_DNA"/>
</dbReference>
<dbReference type="Pfam" id="PF01370">
    <property type="entry name" value="Epimerase"/>
    <property type="match status" value="1"/>
</dbReference>
<dbReference type="AlphaFoldDB" id="A0A512DNE3"/>
<evidence type="ECO:0000256" key="2">
    <source>
        <dbReference type="ARBA" id="ARBA00007637"/>
    </source>
</evidence>
<comment type="pathway">
    <text evidence="1">Bacterial outer membrane biogenesis; LPS O-antigen biosynthesis.</text>
</comment>
<organism evidence="4 5">
    <name type="scientific">Skermanella aerolata</name>
    <dbReference type="NCBI Taxonomy" id="393310"/>
    <lineage>
        <taxon>Bacteria</taxon>
        <taxon>Pseudomonadati</taxon>
        <taxon>Pseudomonadota</taxon>
        <taxon>Alphaproteobacteria</taxon>
        <taxon>Rhodospirillales</taxon>
        <taxon>Azospirillaceae</taxon>
        <taxon>Skermanella</taxon>
    </lineage>
</organism>
<evidence type="ECO:0000259" key="3">
    <source>
        <dbReference type="Pfam" id="PF01370"/>
    </source>
</evidence>
<dbReference type="InterPro" id="IPR001509">
    <property type="entry name" value="Epimerase_deHydtase"/>
</dbReference>
<reference evidence="4 5" key="1">
    <citation type="submission" date="2019-07" db="EMBL/GenBank/DDBJ databases">
        <title>Whole genome shotgun sequence of Skermanella aerolata NBRC 106429.</title>
        <authorList>
            <person name="Hosoyama A."/>
            <person name="Uohara A."/>
            <person name="Ohji S."/>
            <person name="Ichikawa N."/>
        </authorList>
    </citation>
    <scope>NUCLEOTIDE SEQUENCE [LARGE SCALE GENOMIC DNA]</scope>
    <source>
        <strain evidence="4 5">NBRC 106429</strain>
    </source>
</reference>
<comment type="similarity">
    <text evidence="2">Belongs to the NAD(P)-dependent epimerase/dehydratase family.</text>
</comment>
<dbReference type="InterPro" id="IPR036291">
    <property type="entry name" value="NAD(P)-bd_dom_sf"/>
</dbReference>
<dbReference type="RefSeq" id="WP_044430820.1">
    <property type="nucleotide sequence ID" value="NZ_BJYZ01000008.1"/>
</dbReference>
<dbReference type="SUPFAM" id="SSF51735">
    <property type="entry name" value="NAD(P)-binding Rossmann-fold domains"/>
    <property type="match status" value="1"/>
</dbReference>
<comment type="caution">
    <text evidence="4">The sequence shown here is derived from an EMBL/GenBank/DDBJ whole genome shotgun (WGS) entry which is preliminary data.</text>
</comment>
<dbReference type="OrthoDB" id="8770295at2"/>
<dbReference type="CDD" id="cd08946">
    <property type="entry name" value="SDR_e"/>
    <property type="match status" value="1"/>
</dbReference>
<protein>
    <submittedName>
        <fullName evidence="4">Nucleotide sugar epimerase</fullName>
    </submittedName>
</protein>
<keyword evidence="5" id="KW-1185">Reference proteome</keyword>
<dbReference type="InterPro" id="IPR020904">
    <property type="entry name" value="Sc_DH/Rdtase_CS"/>
</dbReference>
<gene>
    <name evidence="4" type="primary">wbnF</name>
    <name evidence="4" type="ORF">SAE02_21390</name>
</gene>
<accession>A0A512DNE3</accession>
<dbReference type="Gene3D" id="3.40.50.720">
    <property type="entry name" value="NAD(P)-binding Rossmann-like Domain"/>
    <property type="match status" value="1"/>
</dbReference>
<evidence type="ECO:0000313" key="5">
    <source>
        <dbReference type="Proteomes" id="UP000321523"/>
    </source>
</evidence>
<name>A0A512DNE3_9PROT</name>
<dbReference type="Proteomes" id="UP000321523">
    <property type="component" value="Unassembled WGS sequence"/>
</dbReference>
<proteinExistence type="inferred from homology"/>
<feature type="domain" description="NAD-dependent epimerase/dehydratase" evidence="3">
    <location>
        <begin position="6"/>
        <end position="230"/>
    </location>
</feature>
<dbReference type="PROSITE" id="PS00061">
    <property type="entry name" value="ADH_SHORT"/>
    <property type="match status" value="1"/>
</dbReference>
<dbReference type="PANTHER" id="PTHR43000">
    <property type="entry name" value="DTDP-D-GLUCOSE 4,6-DEHYDRATASE-RELATED"/>
    <property type="match status" value="1"/>
</dbReference>
<evidence type="ECO:0000256" key="1">
    <source>
        <dbReference type="ARBA" id="ARBA00005125"/>
    </source>
</evidence>
<sequence>MSEPTILVTGASGLLGNAVRVLLESGGRKVLPIDRTPGAVDGREVTVCDLGDVHRLHALAVENRIVGIVHCGAHSGPMVARDNPNSMVQVNIVGTANVLEIARIHGSRLVFCSSTSAYGNTPDGPVQEDVPMAPTSVYGASKVASELLVSAYAGQYGVDGVSLRLSWVYGPRRTTDCVIRTMIVDALAGLPTRLPFGRDFHRQFIHVEDAARALVMALDKPDLPRRTYNVTGGSYLTLAEIADVVRSVFPGADIELGPGADPVDDIQRCFDISAVERDLGYRPAISLEQGISTYSDWLRAGTASA</sequence>
<evidence type="ECO:0000313" key="4">
    <source>
        <dbReference type="EMBL" id="GEO37991.1"/>
    </source>
</evidence>